<evidence type="ECO:0000313" key="2">
    <source>
        <dbReference type="EMBL" id="KAK4302447.1"/>
    </source>
</evidence>
<evidence type="ECO:0000259" key="1">
    <source>
        <dbReference type="Pfam" id="PF14529"/>
    </source>
</evidence>
<dbReference type="SUPFAM" id="SSF56219">
    <property type="entry name" value="DNase I-like"/>
    <property type="match status" value="1"/>
</dbReference>
<dbReference type="PANTHER" id="PTHR33395">
    <property type="entry name" value="TRANSCRIPTASE, PUTATIVE-RELATED-RELATED"/>
    <property type="match status" value="1"/>
</dbReference>
<comment type="caution">
    <text evidence="2">The sequence shown here is derived from an EMBL/GenBank/DDBJ whole genome shotgun (WGS) entry which is preliminary data.</text>
</comment>
<protein>
    <recommendedName>
        <fullName evidence="1">Endonuclease/exonuclease/phosphatase domain-containing protein</fullName>
    </recommendedName>
</protein>
<gene>
    <name evidence="2" type="ORF">Pmani_025469</name>
</gene>
<dbReference type="EMBL" id="JAWZYT010002732">
    <property type="protein sequence ID" value="KAK4302447.1"/>
    <property type="molecule type" value="Genomic_DNA"/>
</dbReference>
<dbReference type="GO" id="GO:0061343">
    <property type="term" value="P:cell adhesion involved in heart morphogenesis"/>
    <property type="evidence" value="ECO:0007669"/>
    <property type="project" value="TreeGrafter"/>
</dbReference>
<dbReference type="Proteomes" id="UP001292094">
    <property type="component" value="Unassembled WGS sequence"/>
</dbReference>
<reference evidence="2" key="1">
    <citation type="submission" date="2023-11" db="EMBL/GenBank/DDBJ databases">
        <title>Genome assemblies of two species of porcelain crab, Petrolisthes cinctipes and Petrolisthes manimaculis (Anomura: Porcellanidae).</title>
        <authorList>
            <person name="Angst P."/>
        </authorList>
    </citation>
    <scope>NUCLEOTIDE SEQUENCE</scope>
    <source>
        <strain evidence="2">PB745_02</strain>
        <tissue evidence="2">Gill</tissue>
    </source>
</reference>
<keyword evidence="3" id="KW-1185">Reference proteome</keyword>
<organism evidence="2 3">
    <name type="scientific">Petrolisthes manimaculis</name>
    <dbReference type="NCBI Taxonomy" id="1843537"/>
    <lineage>
        <taxon>Eukaryota</taxon>
        <taxon>Metazoa</taxon>
        <taxon>Ecdysozoa</taxon>
        <taxon>Arthropoda</taxon>
        <taxon>Crustacea</taxon>
        <taxon>Multicrustacea</taxon>
        <taxon>Malacostraca</taxon>
        <taxon>Eumalacostraca</taxon>
        <taxon>Eucarida</taxon>
        <taxon>Decapoda</taxon>
        <taxon>Pleocyemata</taxon>
        <taxon>Anomura</taxon>
        <taxon>Galatheoidea</taxon>
        <taxon>Porcellanidae</taxon>
        <taxon>Petrolisthes</taxon>
    </lineage>
</organism>
<feature type="domain" description="Endonuclease/exonuclease/phosphatase" evidence="1">
    <location>
        <begin position="56"/>
        <end position="161"/>
    </location>
</feature>
<evidence type="ECO:0000313" key="3">
    <source>
        <dbReference type="Proteomes" id="UP001292094"/>
    </source>
</evidence>
<dbReference type="InterPro" id="IPR036691">
    <property type="entry name" value="Endo/exonu/phosph_ase_sf"/>
</dbReference>
<dbReference type="PANTHER" id="PTHR33395:SF22">
    <property type="entry name" value="REVERSE TRANSCRIPTASE DOMAIN-CONTAINING PROTEIN"/>
    <property type="match status" value="1"/>
</dbReference>
<dbReference type="GO" id="GO:0007508">
    <property type="term" value="P:larval heart development"/>
    <property type="evidence" value="ECO:0007669"/>
    <property type="project" value="TreeGrafter"/>
</dbReference>
<dbReference type="Gene3D" id="3.60.10.10">
    <property type="entry name" value="Endonuclease/exonuclease/phosphatase"/>
    <property type="match status" value="1"/>
</dbReference>
<proteinExistence type="predicted"/>
<name>A0AAE1TYD8_9EUCA</name>
<dbReference type="AlphaFoldDB" id="A0AAE1TYD8"/>
<dbReference type="GO" id="GO:0031012">
    <property type="term" value="C:extracellular matrix"/>
    <property type="evidence" value="ECO:0007669"/>
    <property type="project" value="TreeGrafter"/>
</dbReference>
<dbReference type="GO" id="GO:0003824">
    <property type="term" value="F:catalytic activity"/>
    <property type="evidence" value="ECO:0007669"/>
    <property type="project" value="InterPro"/>
</dbReference>
<sequence length="168" mass="18914">MEGMVGFRTDRLTGTKKGGVTTYVKENLASLTEVALSNSTDFVEILALVIKPLHLVLVNIYRPPACPTPDFNNTINILESQLNNMSAPLPRIVITGVFNLPHVDWQRRIIPGGSREDHTQAELLFTLADSWCLNHYITTPTRGKHMLDLFWSNNDELVHDQSLEDTLM</sequence>
<dbReference type="Pfam" id="PF14529">
    <property type="entry name" value="Exo_endo_phos_2"/>
    <property type="match status" value="1"/>
</dbReference>
<dbReference type="InterPro" id="IPR005135">
    <property type="entry name" value="Endo/exonuclease/phosphatase"/>
</dbReference>
<accession>A0AAE1TYD8</accession>